<evidence type="ECO:0000313" key="3">
    <source>
        <dbReference type="EMBL" id="KNC69561.1"/>
    </source>
</evidence>
<dbReference type="InterPro" id="IPR018247">
    <property type="entry name" value="EF_Hand_1_Ca_BS"/>
</dbReference>
<dbReference type="STRING" id="667725.A0A0L0EYU4"/>
<keyword evidence="1" id="KW-0106">Calcium</keyword>
<dbReference type="OrthoDB" id="26525at2759"/>
<dbReference type="AlphaFoldDB" id="A0A0L0EYU4"/>
<evidence type="ECO:0000256" key="1">
    <source>
        <dbReference type="ARBA" id="ARBA00022837"/>
    </source>
</evidence>
<dbReference type="GeneID" id="25918432"/>
<proteinExistence type="predicted"/>
<dbReference type="Proteomes" id="UP000054560">
    <property type="component" value="Unassembled WGS sequence"/>
</dbReference>
<dbReference type="PROSITE" id="PS50222">
    <property type="entry name" value="EF_HAND_2"/>
    <property type="match status" value="1"/>
</dbReference>
<evidence type="ECO:0000259" key="2">
    <source>
        <dbReference type="PROSITE" id="PS50222"/>
    </source>
</evidence>
<dbReference type="GO" id="GO:0005509">
    <property type="term" value="F:calcium ion binding"/>
    <property type="evidence" value="ECO:0007669"/>
    <property type="project" value="InterPro"/>
</dbReference>
<accession>A0A0L0EYU4</accession>
<dbReference type="SUPFAM" id="SSF47473">
    <property type="entry name" value="EF-hand"/>
    <property type="match status" value="1"/>
</dbReference>
<name>A0A0L0EYU4_9EUKA</name>
<dbReference type="PROSITE" id="PS00018">
    <property type="entry name" value="EF_HAND_1"/>
    <property type="match status" value="1"/>
</dbReference>
<dbReference type="InterPro" id="IPR002048">
    <property type="entry name" value="EF_hand_dom"/>
</dbReference>
<gene>
    <name evidence="3" type="ORF">SARC_17928</name>
</gene>
<feature type="non-terminal residue" evidence="3">
    <location>
        <position position="48"/>
    </location>
</feature>
<sequence>MSRSDGADMWPVMEAMSKSAIEEMVENAFKSADLDRDGTISFEEFKKW</sequence>
<organism evidence="3 4">
    <name type="scientific">Sphaeroforma arctica JP610</name>
    <dbReference type="NCBI Taxonomy" id="667725"/>
    <lineage>
        <taxon>Eukaryota</taxon>
        <taxon>Ichthyosporea</taxon>
        <taxon>Ichthyophonida</taxon>
        <taxon>Sphaeroforma</taxon>
    </lineage>
</organism>
<protein>
    <recommendedName>
        <fullName evidence="2">EF-hand domain-containing protein</fullName>
    </recommendedName>
</protein>
<feature type="domain" description="EF-hand" evidence="2">
    <location>
        <begin position="20"/>
        <end position="48"/>
    </location>
</feature>
<keyword evidence="4" id="KW-1185">Reference proteome</keyword>
<reference evidence="3 4" key="1">
    <citation type="submission" date="2011-02" db="EMBL/GenBank/DDBJ databases">
        <title>The Genome Sequence of Sphaeroforma arctica JP610.</title>
        <authorList>
            <consortium name="The Broad Institute Genome Sequencing Platform"/>
            <person name="Russ C."/>
            <person name="Cuomo C."/>
            <person name="Young S.K."/>
            <person name="Zeng Q."/>
            <person name="Gargeya S."/>
            <person name="Alvarado L."/>
            <person name="Berlin A."/>
            <person name="Chapman S.B."/>
            <person name="Chen Z."/>
            <person name="Freedman E."/>
            <person name="Gellesch M."/>
            <person name="Goldberg J."/>
            <person name="Griggs A."/>
            <person name="Gujja S."/>
            <person name="Heilman E."/>
            <person name="Heiman D."/>
            <person name="Howarth C."/>
            <person name="Mehta T."/>
            <person name="Neiman D."/>
            <person name="Pearson M."/>
            <person name="Roberts A."/>
            <person name="Saif S."/>
            <person name="Shea T."/>
            <person name="Shenoy N."/>
            <person name="Sisk P."/>
            <person name="Stolte C."/>
            <person name="Sykes S."/>
            <person name="White J."/>
            <person name="Yandava C."/>
            <person name="Burger G."/>
            <person name="Gray M.W."/>
            <person name="Holland P.W.H."/>
            <person name="King N."/>
            <person name="Lang F.B.F."/>
            <person name="Roger A.J."/>
            <person name="Ruiz-Trillo I."/>
            <person name="Haas B."/>
            <person name="Nusbaum C."/>
            <person name="Birren B."/>
        </authorList>
    </citation>
    <scope>NUCLEOTIDE SEQUENCE [LARGE SCALE GENOMIC DNA]</scope>
    <source>
        <strain evidence="3 4">JP610</strain>
    </source>
</reference>
<dbReference type="Pfam" id="PF00036">
    <property type="entry name" value="EF-hand_1"/>
    <property type="match status" value="1"/>
</dbReference>
<evidence type="ECO:0000313" key="4">
    <source>
        <dbReference type="Proteomes" id="UP000054560"/>
    </source>
</evidence>
<dbReference type="EMBL" id="KQ254401">
    <property type="protein sequence ID" value="KNC69561.1"/>
    <property type="molecule type" value="Genomic_DNA"/>
</dbReference>
<dbReference type="RefSeq" id="XP_014143463.1">
    <property type="nucleotide sequence ID" value="XM_014287988.1"/>
</dbReference>
<dbReference type="Gene3D" id="1.10.238.10">
    <property type="entry name" value="EF-hand"/>
    <property type="match status" value="1"/>
</dbReference>
<dbReference type="InterPro" id="IPR011992">
    <property type="entry name" value="EF-hand-dom_pair"/>
</dbReference>